<dbReference type="Pfam" id="PF13560">
    <property type="entry name" value="HTH_31"/>
    <property type="match status" value="1"/>
</dbReference>
<dbReference type="InterPro" id="IPR001387">
    <property type="entry name" value="Cro/C1-type_HTH"/>
</dbReference>
<dbReference type="InterPro" id="IPR010982">
    <property type="entry name" value="Lambda_DNA-bd_dom_sf"/>
</dbReference>
<dbReference type="RefSeq" id="WP_346107845.1">
    <property type="nucleotide sequence ID" value="NZ_BAAAMU010000033.1"/>
</dbReference>
<evidence type="ECO:0000313" key="2">
    <source>
        <dbReference type="EMBL" id="GAA1643962.1"/>
    </source>
</evidence>
<dbReference type="Proteomes" id="UP001500064">
    <property type="component" value="Unassembled WGS sequence"/>
</dbReference>
<proteinExistence type="predicted"/>
<gene>
    <name evidence="2" type="ORF">GCM10009733_046340</name>
</gene>
<evidence type="ECO:0000259" key="1">
    <source>
        <dbReference type="PROSITE" id="PS50943"/>
    </source>
</evidence>
<sequence length="290" mass="33491">MTQGSPAVFRSRILSELRKRRDAVGLTGPQAAKTLGWSTSRFSRLETGQILLNIKDVESLLDLYEMPEPDRTLLLELVPKASVPEWWEPYAEAIPVQYREYLGFESGTVERWEWQSLVISGLLQTEDYSQALIDVPHIAQLTPRQVRRRVEIRMARQRRFIDDPSTVHNVVMDESVLARRIGDDAIMKAQLRHIVELAKLPNLNIQILLNSRGLPGGYMSNFILLRFPEIEGLGELHPDVLYQEDDAGGQLDADEMRAHRYFMAFKYLSEAALSSRDTIHYIEERMRKWK</sequence>
<evidence type="ECO:0000313" key="3">
    <source>
        <dbReference type="Proteomes" id="UP001500064"/>
    </source>
</evidence>
<dbReference type="Pfam" id="PF19054">
    <property type="entry name" value="DUF5753"/>
    <property type="match status" value="1"/>
</dbReference>
<dbReference type="CDD" id="cd00093">
    <property type="entry name" value="HTH_XRE"/>
    <property type="match status" value="1"/>
</dbReference>
<accession>A0ABN2FGK1</accession>
<protein>
    <submittedName>
        <fullName evidence="2">Helix-turn-helix transcriptional regulator</fullName>
    </submittedName>
</protein>
<comment type="caution">
    <text evidence="2">The sequence shown here is derived from an EMBL/GenBank/DDBJ whole genome shotgun (WGS) entry which is preliminary data.</text>
</comment>
<dbReference type="InterPro" id="IPR043917">
    <property type="entry name" value="DUF5753"/>
</dbReference>
<dbReference type="PROSITE" id="PS50943">
    <property type="entry name" value="HTH_CROC1"/>
    <property type="match status" value="1"/>
</dbReference>
<dbReference type="SMART" id="SM00530">
    <property type="entry name" value="HTH_XRE"/>
    <property type="match status" value="1"/>
</dbReference>
<feature type="domain" description="HTH cro/C1-type" evidence="1">
    <location>
        <begin position="17"/>
        <end position="71"/>
    </location>
</feature>
<keyword evidence="3" id="KW-1185">Reference proteome</keyword>
<reference evidence="2 3" key="1">
    <citation type="journal article" date="2019" name="Int. J. Syst. Evol. Microbiol.">
        <title>The Global Catalogue of Microorganisms (GCM) 10K type strain sequencing project: providing services to taxonomists for standard genome sequencing and annotation.</title>
        <authorList>
            <consortium name="The Broad Institute Genomics Platform"/>
            <consortium name="The Broad Institute Genome Sequencing Center for Infectious Disease"/>
            <person name="Wu L."/>
            <person name="Ma J."/>
        </authorList>
    </citation>
    <scope>NUCLEOTIDE SEQUENCE [LARGE SCALE GENOMIC DNA]</scope>
    <source>
        <strain evidence="2 3">JCM 13929</strain>
    </source>
</reference>
<name>A0ABN2FGK1_9ACTN</name>
<dbReference type="Gene3D" id="1.10.260.40">
    <property type="entry name" value="lambda repressor-like DNA-binding domains"/>
    <property type="match status" value="1"/>
</dbReference>
<dbReference type="SUPFAM" id="SSF47413">
    <property type="entry name" value="lambda repressor-like DNA-binding domains"/>
    <property type="match status" value="1"/>
</dbReference>
<organism evidence="2 3">
    <name type="scientific">Nonomuraea maheshkhaliensis</name>
    <dbReference type="NCBI Taxonomy" id="419590"/>
    <lineage>
        <taxon>Bacteria</taxon>
        <taxon>Bacillati</taxon>
        <taxon>Actinomycetota</taxon>
        <taxon>Actinomycetes</taxon>
        <taxon>Streptosporangiales</taxon>
        <taxon>Streptosporangiaceae</taxon>
        <taxon>Nonomuraea</taxon>
    </lineage>
</organism>
<dbReference type="EMBL" id="BAAAMU010000033">
    <property type="protein sequence ID" value="GAA1643962.1"/>
    <property type="molecule type" value="Genomic_DNA"/>
</dbReference>